<evidence type="ECO:0000256" key="2">
    <source>
        <dbReference type="ARBA" id="ARBA00009370"/>
    </source>
</evidence>
<dbReference type="InterPro" id="IPR019757">
    <property type="entry name" value="Pept_S26A_signal_pept_1_Lys-AS"/>
</dbReference>
<keyword evidence="7" id="KW-1133">Transmembrane helix</keyword>
<dbReference type="SUPFAM" id="SSF51306">
    <property type="entry name" value="LexA/Signal peptidase"/>
    <property type="match status" value="1"/>
</dbReference>
<comment type="subcellular location">
    <subcellularLocation>
        <location evidence="7">Membrane</location>
        <topology evidence="7">Single-pass type II membrane protein</topology>
    </subcellularLocation>
</comment>
<evidence type="ECO:0000256" key="4">
    <source>
        <dbReference type="ARBA" id="ARBA00019232"/>
    </source>
</evidence>
<dbReference type="CDD" id="cd06530">
    <property type="entry name" value="S26_SPase_I"/>
    <property type="match status" value="1"/>
</dbReference>
<evidence type="ECO:0000256" key="1">
    <source>
        <dbReference type="ARBA" id="ARBA00000677"/>
    </source>
</evidence>
<dbReference type="RefSeq" id="WP_316412341.1">
    <property type="nucleotide sequence ID" value="NZ_AP027080.1"/>
</dbReference>
<dbReference type="Pfam" id="PF10502">
    <property type="entry name" value="Peptidase_S26"/>
    <property type="match status" value="1"/>
</dbReference>
<keyword evidence="7" id="KW-0472">Membrane</keyword>
<dbReference type="GO" id="GO:0009003">
    <property type="term" value="F:signal peptidase activity"/>
    <property type="evidence" value="ECO:0007669"/>
    <property type="project" value="UniProtKB-EC"/>
</dbReference>
<dbReference type="AlphaFoldDB" id="A0AA48KA22"/>
<keyword evidence="5 7" id="KW-0378">Hydrolase</keyword>
<accession>A0AA48KA22</accession>
<dbReference type="InterPro" id="IPR036286">
    <property type="entry name" value="LexA/Signal_pep-like_sf"/>
</dbReference>
<feature type="active site" evidence="6">
    <location>
        <position position="50"/>
    </location>
</feature>
<gene>
    <name evidence="9" type="ORF">METEAL_28440</name>
</gene>
<dbReference type="PROSITE" id="PS00760">
    <property type="entry name" value="SPASE_I_2"/>
    <property type="match status" value="1"/>
</dbReference>
<dbReference type="NCBIfam" id="TIGR02227">
    <property type="entry name" value="sigpep_I_bact"/>
    <property type="match status" value="1"/>
</dbReference>
<evidence type="ECO:0000256" key="5">
    <source>
        <dbReference type="ARBA" id="ARBA00022801"/>
    </source>
</evidence>
<feature type="active site" evidence="6">
    <location>
        <position position="105"/>
    </location>
</feature>
<evidence type="ECO:0000259" key="8">
    <source>
        <dbReference type="Pfam" id="PF10502"/>
    </source>
</evidence>
<feature type="domain" description="Peptidase S26" evidence="8">
    <location>
        <begin position="22"/>
        <end position="236"/>
    </location>
</feature>
<sequence>MSEEKQEHVLPAGVAKGAVRDNLEVVLFAVLLIVFFKTFVGQQFTIPSASMRNTLMIGDHLLVNKFIFARPQWAWEEKLFPMRSPSRGDIIVFRYPLERNNDYVKRLVALPGDTVEMRNKRFYLNGKLVTAAWEHHILDPKEGPVPGPWPLTRDPGIYNDMAPTKLWNYADPEVLAMDQQGQEGLDGGYRDTFGPVKVPPGFLFAMGDNRDSSADSRYWGFVPMDHLRGRPFIIWWSFREGGTDDTPANVPKGPTDVLMNFVDGARHFLSWTRWERTGTIPR</sequence>
<dbReference type="GO" id="GO:0004252">
    <property type="term" value="F:serine-type endopeptidase activity"/>
    <property type="evidence" value="ECO:0007669"/>
    <property type="project" value="InterPro"/>
</dbReference>
<comment type="catalytic activity">
    <reaction evidence="1 7">
        <text>Cleavage of hydrophobic, N-terminal signal or leader sequences from secreted and periplasmic proteins.</text>
        <dbReference type="EC" id="3.4.21.89"/>
    </reaction>
</comment>
<organism evidence="9 10">
    <name type="scientific">Mesoterricola silvestris</name>
    <dbReference type="NCBI Taxonomy" id="2927979"/>
    <lineage>
        <taxon>Bacteria</taxon>
        <taxon>Pseudomonadati</taxon>
        <taxon>Acidobacteriota</taxon>
        <taxon>Holophagae</taxon>
        <taxon>Holophagales</taxon>
        <taxon>Holophagaceae</taxon>
        <taxon>Mesoterricola</taxon>
    </lineage>
</organism>
<dbReference type="Proteomes" id="UP001238179">
    <property type="component" value="Chromosome"/>
</dbReference>
<evidence type="ECO:0000256" key="6">
    <source>
        <dbReference type="PIRSR" id="PIRSR600223-1"/>
    </source>
</evidence>
<keyword evidence="7" id="KW-0645">Protease</keyword>
<reference evidence="10" key="1">
    <citation type="journal article" date="2023" name="Int. J. Syst. Evol. Microbiol.">
        <title>Mesoterricola silvestris gen. nov., sp. nov., Mesoterricola sediminis sp. nov., Geothrix oryzae sp. nov., Geothrix edaphica sp. nov., Geothrix rubra sp. nov., and Geothrix limicola sp. nov., six novel members of Acidobacteriota isolated from soils.</title>
        <authorList>
            <person name="Itoh H."/>
            <person name="Sugisawa Y."/>
            <person name="Mise K."/>
            <person name="Xu Z."/>
            <person name="Kuniyasu M."/>
            <person name="Ushijima N."/>
            <person name="Kawano K."/>
            <person name="Kobayashi E."/>
            <person name="Shiratori Y."/>
            <person name="Masuda Y."/>
            <person name="Senoo K."/>
        </authorList>
    </citation>
    <scope>NUCLEOTIDE SEQUENCE [LARGE SCALE GENOMIC DNA]</scope>
    <source>
        <strain evidence="10">W79</strain>
    </source>
</reference>
<evidence type="ECO:0000256" key="7">
    <source>
        <dbReference type="RuleBase" id="RU362042"/>
    </source>
</evidence>
<dbReference type="GO" id="GO:0016020">
    <property type="term" value="C:membrane"/>
    <property type="evidence" value="ECO:0007669"/>
    <property type="project" value="UniProtKB-SubCell"/>
</dbReference>
<dbReference type="PANTHER" id="PTHR43390:SF1">
    <property type="entry name" value="CHLOROPLAST PROCESSING PEPTIDASE"/>
    <property type="match status" value="1"/>
</dbReference>
<proteinExistence type="inferred from homology"/>
<dbReference type="PANTHER" id="PTHR43390">
    <property type="entry name" value="SIGNAL PEPTIDASE I"/>
    <property type="match status" value="1"/>
</dbReference>
<comment type="similarity">
    <text evidence="2 7">Belongs to the peptidase S26 family.</text>
</comment>
<dbReference type="EC" id="3.4.21.89" evidence="3 7"/>
<dbReference type="InterPro" id="IPR019533">
    <property type="entry name" value="Peptidase_S26"/>
</dbReference>
<feature type="transmembrane region" description="Helical" evidence="7">
    <location>
        <begin position="25"/>
        <end position="46"/>
    </location>
</feature>
<name>A0AA48KA22_9BACT</name>
<evidence type="ECO:0000313" key="9">
    <source>
        <dbReference type="EMBL" id="BDU73670.1"/>
    </source>
</evidence>
<keyword evidence="7" id="KW-0812">Transmembrane</keyword>
<dbReference type="PRINTS" id="PR00727">
    <property type="entry name" value="LEADERPTASE"/>
</dbReference>
<keyword evidence="10" id="KW-1185">Reference proteome</keyword>
<dbReference type="GO" id="GO:0006465">
    <property type="term" value="P:signal peptide processing"/>
    <property type="evidence" value="ECO:0007669"/>
    <property type="project" value="InterPro"/>
</dbReference>
<dbReference type="KEGG" id="msil:METEAL_28440"/>
<dbReference type="Gene3D" id="2.10.109.10">
    <property type="entry name" value="Umud Fragment, subunit A"/>
    <property type="match status" value="1"/>
</dbReference>
<protein>
    <recommendedName>
        <fullName evidence="4 7">Signal peptidase I</fullName>
        <ecNumber evidence="3 7">3.4.21.89</ecNumber>
    </recommendedName>
</protein>
<evidence type="ECO:0000313" key="10">
    <source>
        <dbReference type="Proteomes" id="UP001238179"/>
    </source>
</evidence>
<evidence type="ECO:0000256" key="3">
    <source>
        <dbReference type="ARBA" id="ARBA00013208"/>
    </source>
</evidence>
<dbReference type="InterPro" id="IPR000223">
    <property type="entry name" value="Pept_S26A_signal_pept_1"/>
</dbReference>
<dbReference type="EMBL" id="AP027080">
    <property type="protein sequence ID" value="BDU73670.1"/>
    <property type="molecule type" value="Genomic_DNA"/>
</dbReference>